<evidence type="ECO:0000313" key="14">
    <source>
        <dbReference type="Proteomes" id="UP000813423"/>
    </source>
</evidence>
<name>A0A9P8N992_ASPFM</name>
<dbReference type="EC" id="1.16.1.9" evidence="3"/>
<evidence type="ECO:0000256" key="5">
    <source>
        <dbReference type="ARBA" id="ARBA00022475"/>
    </source>
</evidence>
<dbReference type="FunFam" id="3.40.50.80:FF:000071">
    <property type="entry name" value="Cell surface metalloreductase (FreA), putative"/>
    <property type="match status" value="1"/>
</dbReference>
<evidence type="ECO:0000256" key="10">
    <source>
        <dbReference type="SAM" id="MobiDB-lite"/>
    </source>
</evidence>
<feature type="compositionally biased region" description="Basic and acidic residues" evidence="10">
    <location>
        <begin position="188"/>
        <end position="201"/>
    </location>
</feature>
<dbReference type="PROSITE" id="PS51384">
    <property type="entry name" value="FAD_FR"/>
    <property type="match status" value="1"/>
</dbReference>
<feature type="transmembrane region" description="Helical" evidence="11">
    <location>
        <begin position="7"/>
        <end position="24"/>
    </location>
</feature>
<dbReference type="PANTHER" id="PTHR32361:SF26">
    <property type="entry name" value="FAD-BINDING 8 DOMAIN-CONTAINING PROTEIN-RELATED"/>
    <property type="match status" value="1"/>
</dbReference>
<dbReference type="InterPro" id="IPR017927">
    <property type="entry name" value="FAD-bd_FR_type"/>
</dbReference>
<proteinExistence type="inferred from homology"/>
<feature type="transmembrane region" description="Helical" evidence="11">
    <location>
        <begin position="60"/>
        <end position="81"/>
    </location>
</feature>
<dbReference type="Proteomes" id="UP000813423">
    <property type="component" value="Unassembled WGS sequence"/>
</dbReference>
<evidence type="ECO:0000256" key="3">
    <source>
        <dbReference type="ARBA" id="ARBA00012668"/>
    </source>
</evidence>
<keyword evidence="6" id="KW-0249">Electron transport</keyword>
<evidence type="ECO:0000256" key="6">
    <source>
        <dbReference type="ARBA" id="ARBA00022982"/>
    </source>
</evidence>
<keyword evidence="8" id="KW-0496">Mitochondrion</keyword>
<protein>
    <recommendedName>
        <fullName evidence="3">ferric-chelate reductase (NADPH)</fullName>
        <ecNumber evidence="3">1.16.1.9</ecNumber>
    </recommendedName>
</protein>
<feature type="domain" description="FAD-binding FR-type" evidence="12">
    <location>
        <begin position="196"/>
        <end position="301"/>
    </location>
</feature>
<feature type="transmembrane region" description="Helical" evidence="11">
    <location>
        <begin position="127"/>
        <end position="146"/>
    </location>
</feature>
<feature type="region of interest" description="Disordered" evidence="10">
    <location>
        <begin position="187"/>
        <end position="209"/>
    </location>
</feature>
<dbReference type="GO" id="GO:0052851">
    <property type="term" value="F:ferric-chelate reductase (NADPH) activity"/>
    <property type="evidence" value="ECO:0007669"/>
    <property type="project" value="UniProtKB-EC"/>
</dbReference>
<dbReference type="InterPro" id="IPR013121">
    <property type="entry name" value="Fe_red_NAD-bd_6"/>
</dbReference>
<evidence type="ECO:0000313" key="13">
    <source>
        <dbReference type="EMBL" id="KAH1894043.1"/>
    </source>
</evidence>
<organism evidence="13 14">
    <name type="scientific">Aspergillus fumigatus</name>
    <name type="common">Neosartorya fumigata</name>
    <dbReference type="NCBI Taxonomy" id="746128"/>
    <lineage>
        <taxon>Eukaryota</taxon>
        <taxon>Fungi</taxon>
        <taxon>Dikarya</taxon>
        <taxon>Ascomycota</taxon>
        <taxon>Pezizomycotina</taxon>
        <taxon>Eurotiomycetes</taxon>
        <taxon>Eurotiomycetidae</taxon>
        <taxon>Eurotiales</taxon>
        <taxon>Aspergillaceae</taxon>
        <taxon>Aspergillus</taxon>
        <taxon>Aspergillus subgen. Fumigati</taxon>
    </lineage>
</organism>
<dbReference type="AlphaFoldDB" id="A0A9P8N992"/>
<evidence type="ECO:0000256" key="1">
    <source>
        <dbReference type="ARBA" id="ARBA00004651"/>
    </source>
</evidence>
<dbReference type="CDD" id="cd06186">
    <property type="entry name" value="NOX_Duox_like_FAD_NADP"/>
    <property type="match status" value="1"/>
</dbReference>
<keyword evidence="11" id="KW-0812">Transmembrane</keyword>
<evidence type="ECO:0000256" key="2">
    <source>
        <dbReference type="ARBA" id="ARBA00006278"/>
    </source>
</evidence>
<keyword evidence="11" id="KW-0472">Membrane</keyword>
<keyword evidence="7" id="KW-0560">Oxidoreductase</keyword>
<keyword evidence="5" id="KW-1003">Cell membrane</keyword>
<feature type="transmembrane region" description="Helical" evidence="11">
    <location>
        <begin position="30"/>
        <end position="48"/>
    </location>
</feature>
<comment type="subcellular location">
    <subcellularLocation>
        <location evidence="1">Cell membrane</location>
        <topology evidence="1">Multi-pass membrane protein</topology>
    </subcellularLocation>
</comment>
<dbReference type="Gene3D" id="3.40.50.80">
    <property type="entry name" value="Nucleotide-binding domain of ferredoxin-NADP reductase (FNR) module"/>
    <property type="match status" value="1"/>
</dbReference>
<dbReference type="EMBL" id="JAIBSC010000165">
    <property type="protein sequence ID" value="KAH1894043.1"/>
    <property type="molecule type" value="Genomic_DNA"/>
</dbReference>
<dbReference type="InterPro" id="IPR051410">
    <property type="entry name" value="Ferric/Cupric_Reductase"/>
</dbReference>
<dbReference type="GO" id="GO:0005886">
    <property type="term" value="C:plasma membrane"/>
    <property type="evidence" value="ECO:0007669"/>
    <property type="project" value="UniProtKB-SubCell"/>
</dbReference>
<evidence type="ECO:0000256" key="4">
    <source>
        <dbReference type="ARBA" id="ARBA00022448"/>
    </source>
</evidence>
<keyword evidence="4" id="KW-0813">Transport</keyword>
<feature type="transmembrane region" description="Helical" evidence="11">
    <location>
        <begin position="93"/>
        <end position="115"/>
    </location>
</feature>
<dbReference type="InterPro" id="IPR013112">
    <property type="entry name" value="FAD-bd_8"/>
</dbReference>
<dbReference type="Pfam" id="PF08030">
    <property type="entry name" value="NAD_binding_6"/>
    <property type="match status" value="1"/>
</dbReference>
<dbReference type="GO" id="GO:0015677">
    <property type="term" value="P:copper ion import"/>
    <property type="evidence" value="ECO:0007669"/>
    <property type="project" value="TreeGrafter"/>
</dbReference>
<evidence type="ECO:0000256" key="9">
    <source>
        <dbReference type="ARBA" id="ARBA00048483"/>
    </source>
</evidence>
<dbReference type="InterPro" id="IPR039261">
    <property type="entry name" value="FNR_nucleotide-bd"/>
</dbReference>
<sequence length="472" mass="52895">MEATSVYGIAAGGIFIVLVSVRLISLLLRYTSVVSVWIAIHLIYPYLLGRHRLVGPWTRVSVIGHLIYVAANVFVLCFQPSTIANIGHRAGRLSLINMAVLFAGSPLVYLADIIGVSLRASRRIHRATAWMSGMLLACHVTIMVIMGWGDFNIQKIDNIFAIIVLHLLYRNGIFSSRGRPRALVARLSNEDKKEKGDEKKANQAKKQKATRPVSVLVNLSRPMKLDAGQYIYLSLPSLTFWSWLQSHPFTVISWSNQEQDTLELFIQPRRGFSADLLRAAEGGPVSFPAYITGPHGISEPVDQYESVLAIATDFGVAAVIPYFRKLINNRNKSVARARRLHFVWQVQTRDIAIAGQSLLNSLLEHDEDDTLHKHSILTISLFVKSGSSAENMLFLGDHKRAFIHCEEPNYREIIEAEASGQHITSLSNSEEARGESLVMVSATDKLRDEICFIVRDHLADRMRLTELEYQPL</sequence>
<evidence type="ECO:0000259" key="12">
    <source>
        <dbReference type="PROSITE" id="PS51384"/>
    </source>
</evidence>
<accession>A0A9P8N992</accession>
<evidence type="ECO:0000256" key="8">
    <source>
        <dbReference type="ARBA" id="ARBA00023128"/>
    </source>
</evidence>
<reference evidence="13" key="1">
    <citation type="submission" date="2021-08" db="EMBL/GenBank/DDBJ databases">
        <title>Global Aspergillus fumigatus from environmental and clinical sources.</title>
        <authorList>
            <person name="Barber A."/>
            <person name="Sae-Ong T."/>
        </authorList>
    </citation>
    <scope>NUCLEOTIDE SEQUENCE</scope>
    <source>
        <strain evidence="13">NRZ-2016-071</strain>
    </source>
</reference>
<evidence type="ECO:0000256" key="7">
    <source>
        <dbReference type="ARBA" id="ARBA00023002"/>
    </source>
</evidence>
<evidence type="ECO:0000256" key="11">
    <source>
        <dbReference type="SAM" id="Phobius"/>
    </source>
</evidence>
<gene>
    <name evidence="13" type="ORF">KXV57_002561</name>
</gene>
<comment type="catalytic activity">
    <reaction evidence="9">
        <text>2 a Fe(II)-siderophore + NADP(+) + H(+) = 2 a Fe(III)-siderophore + NADPH</text>
        <dbReference type="Rhea" id="RHEA:28795"/>
        <dbReference type="Rhea" id="RHEA-COMP:11342"/>
        <dbReference type="Rhea" id="RHEA-COMP:11344"/>
        <dbReference type="ChEBI" id="CHEBI:15378"/>
        <dbReference type="ChEBI" id="CHEBI:29033"/>
        <dbReference type="ChEBI" id="CHEBI:29034"/>
        <dbReference type="ChEBI" id="CHEBI:57783"/>
        <dbReference type="ChEBI" id="CHEBI:58349"/>
        <dbReference type="EC" id="1.16.1.9"/>
    </reaction>
</comment>
<dbReference type="GO" id="GO:0006826">
    <property type="term" value="P:iron ion transport"/>
    <property type="evidence" value="ECO:0007669"/>
    <property type="project" value="TreeGrafter"/>
</dbReference>
<keyword evidence="11" id="KW-1133">Transmembrane helix</keyword>
<dbReference type="GO" id="GO:0006879">
    <property type="term" value="P:intracellular iron ion homeostasis"/>
    <property type="evidence" value="ECO:0007669"/>
    <property type="project" value="TreeGrafter"/>
</dbReference>
<dbReference type="SUPFAM" id="SSF63380">
    <property type="entry name" value="Riboflavin synthase domain-like"/>
    <property type="match status" value="1"/>
</dbReference>
<dbReference type="PANTHER" id="PTHR32361">
    <property type="entry name" value="FERRIC/CUPRIC REDUCTASE TRANSMEMBRANE COMPONENT"/>
    <property type="match status" value="1"/>
</dbReference>
<comment type="caution">
    <text evidence="13">The sequence shown here is derived from an EMBL/GenBank/DDBJ whole genome shotgun (WGS) entry which is preliminary data.</text>
</comment>
<dbReference type="Pfam" id="PF08022">
    <property type="entry name" value="FAD_binding_8"/>
    <property type="match status" value="1"/>
</dbReference>
<comment type="similarity">
    <text evidence="2">Belongs to the ferric reductase (FRE) family.</text>
</comment>
<dbReference type="InterPro" id="IPR017938">
    <property type="entry name" value="Riboflavin_synthase-like_b-brl"/>
</dbReference>